<reference evidence="1 2" key="1">
    <citation type="submission" date="2020-07" db="EMBL/GenBank/DDBJ databases">
        <title>Transfer of Campylobacter canadensis to the novel genus Avispirillum gen. nov., that also includes two novel species recovered from migratory waterfowl: Avispirillum anseris sp. nov. and Avispirillum brantae sp. nov.</title>
        <authorList>
            <person name="Miller W.G."/>
            <person name="Chapman M.H."/>
            <person name="Yee E."/>
            <person name="Inglis G.D."/>
        </authorList>
    </citation>
    <scope>NUCLEOTIDE SEQUENCE [LARGE SCALE GENOMIC DNA]</scope>
    <source>
        <strain evidence="1 2">L283</strain>
    </source>
</reference>
<dbReference type="InterPro" id="IPR025522">
    <property type="entry name" value="DUF4410"/>
</dbReference>
<dbReference type="RefSeq" id="WP_317986799.1">
    <property type="nucleotide sequence ID" value="NZ_JACGBG010000011.1"/>
</dbReference>
<comment type="caution">
    <text evidence="1">The sequence shown here is derived from an EMBL/GenBank/DDBJ whole genome shotgun (WGS) entry which is preliminary data.</text>
</comment>
<accession>A0ABS7WS58</accession>
<keyword evidence="2" id="KW-1185">Reference proteome</keyword>
<dbReference type="Pfam" id="PF14366">
    <property type="entry name" value="DUF4410"/>
    <property type="match status" value="1"/>
</dbReference>
<evidence type="ECO:0000313" key="1">
    <source>
        <dbReference type="EMBL" id="MBZ7987578.1"/>
    </source>
</evidence>
<protein>
    <submittedName>
        <fullName evidence="1">DUF4410 domain-containing protein</fullName>
    </submittedName>
</protein>
<sequence>MRRQNENNKINRSDGYGGEVLLTGCNFSSANITKVNYNETKRDYLSAYADCKKENFGEYLEKGLNDKLRQQNILGKDLKISCAILDYDEGDRFARYMAGPFGAGTASAIIKVALIDSNNNEVQNFEVNAKLTGGAFRGDAKVMLQDAIEKIYKYIREHYIK</sequence>
<organism evidence="1 2">
    <name type="scientific">Campylobacter canadensis</name>
    <dbReference type="NCBI Taxonomy" id="449520"/>
    <lineage>
        <taxon>Bacteria</taxon>
        <taxon>Pseudomonadati</taxon>
        <taxon>Campylobacterota</taxon>
        <taxon>Epsilonproteobacteria</taxon>
        <taxon>Campylobacterales</taxon>
        <taxon>Campylobacteraceae</taxon>
        <taxon>Campylobacter</taxon>
    </lineage>
</organism>
<gene>
    <name evidence="1" type="ORF">AVCANL283_05630</name>
</gene>
<evidence type="ECO:0000313" key="2">
    <source>
        <dbReference type="Proteomes" id="UP000786183"/>
    </source>
</evidence>
<dbReference type="EMBL" id="JACGBB010000010">
    <property type="protein sequence ID" value="MBZ7987578.1"/>
    <property type="molecule type" value="Genomic_DNA"/>
</dbReference>
<dbReference type="Proteomes" id="UP000786183">
    <property type="component" value="Unassembled WGS sequence"/>
</dbReference>
<proteinExistence type="predicted"/>
<name>A0ABS7WS58_9BACT</name>